<evidence type="ECO:0000256" key="5">
    <source>
        <dbReference type="ARBA" id="ARBA00022741"/>
    </source>
</evidence>
<dbReference type="CDD" id="cd09641">
    <property type="entry name" value="Cas3''_I"/>
    <property type="match status" value="1"/>
</dbReference>
<dbReference type="NCBIfam" id="TIGR01596">
    <property type="entry name" value="cas3_HD"/>
    <property type="match status" value="1"/>
</dbReference>
<evidence type="ECO:0000256" key="3">
    <source>
        <dbReference type="ARBA" id="ARBA00022722"/>
    </source>
</evidence>
<dbReference type="Proteomes" id="UP001384579">
    <property type="component" value="Unassembled WGS sequence"/>
</dbReference>
<comment type="similarity">
    <text evidence="1">In the N-terminal section; belongs to the CRISPR-associated nuclease Cas3-HD family.</text>
</comment>
<keyword evidence="7" id="KW-0347">Helicase</keyword>
<keyword evidence="5" id="KW-0547">Nucleotide-binding</keyword>
<evidence type="ECO:0000256" key="6">
    <source>
        <dbReference type="ARBA" id="ARBA00022801"/>
    </source>
</evidence>
<feature type="domain" description="HD Cas3-type" evidence="11">
    <location>
        <begin position="11"/>
        <end position="230"/>
    </location>
</feature>
<sequence>MSNLPEHLLAKSKPPITLKEHLEDTAKCALQIFRLDGRWGQNWCRFFKIQGTEAQEQFLLNLRVAALLHDIGKANEEFYKAVSEGCTQTFRHEHISALVLHLKQVRSWLQKENSSLDVEVITAAVLSHHLKAAETGDRQWAAPSKGTRNKPVKLYLLHDEIKVTLQEIARIASLDTPPEIAIATFSQDTIWGKAWEDGMKAAKQLKRNLNDERRSLLLAVKAGLIVSDAAASGLVREGKKIDEWIEEVVHSKALVSDQINEKIINQRIEQIRKAKGDFKWDEFQEIIAQKGTRVLLLAACGSGKTLAAWKWAEEQVKHHKVGKVIFLYPTRGTATEGFKDYVSWAPEADAALVTGTARYELEAIAENPPDSMKEKDFTTEERLFSLGFWSRRYFSATVDQFLGFMEHNYGGICLLPALADSVLIIDEIHSFDRKMFDSLIAFLKHFDLPVLCMTATLPTCRKNELVEAGLKVYPTASDRENLKDLEEKENHPRYRLEPVDNFTSALTKAKQAYNQGERILWVVNTVDRCLAISQKLKDKLKVEVLTYHSRFRLTDRQKVHTETVEAFAFQKHGQRKQAIAVTTQVCEMSLDLDADVLITEFAPIPSLVQRFGRANRHLVREANFRGALHIYEPPKALPYNREELEAARKFINDLGDGDISQKRLADAMERYAREERNADTLPAFFTSGYFARMGSFRDTDDYAVPCILDRDLDEVEALFKARKPYDGYKINVPEKWATSDRPSWLPRYLRVAEWEGHYDERSGFQTKPLEEVDLG</sequence>
<dbReference type="Pfam" id="PF18019">
    <property type="entry name" value="Cas3_HD"/>
    <property type="match status" value="1"/>
</dbReference>
<evidence type="ECO:0000256" key="8">
    <source>
        <dbReference type="ARBA" id="ARBA00022840"/>
    </source>
</evidence>
<evidence type="ECO:0000256" key="4">
    <source>
        <dbReference type="ARBA" id="ARBA00022723"/>
    </source>
</evidence>
<dbReference type="EMBL" id="JBBLXS010000211">
    <property type="protein sequence ID" value="MEK0186393.1"/>
    <property type="molecule type" value="Genomic_DNA"/>
</dbReference>
<dbReference type="Gene3D" id="3.40.50.300">
    <property type="entry name" value="P-loop containing nucleotide triphosphate hydrolases"/>
    <property type="match status" value="2"/>
</dbReference>
<dbReference type="PROSITE" id="PS51192">
    <property type="entry name" value="HELICASE_ATP_BIND_1"/>
    <property type="match status" value="1"/>
</dbReference>
<keyword evidence="6" id="KW-0378">Hydrolase</keyword>
<proteinExistence type="inferred from homology"/>
<comment type="similarity">
    <text evidence="2">In the central section; belongs to the CRISPR-associated helicase Cas3 family.</text>
</comment>
<dbReference type="InterPro" id="IPR027417">
    <property type="entry name" value="P-loop_NTPase"/>
</dbReference>
<reference evidence="12 13" key="1">
    <citation type="journal article" date="2020" name="Harmful Algae">
        <title>Molecular and morphological characterization of a novel dihydroanatoxin-a producing Microcoleus species (cyanobacteria) from the Russian River, California, USA.</title>
        <authorList>
            <person name="Conklin K.Y."/>
            <person name="Stancheva R."/>
            <person name="Otten T.G."/>
            <person name="Fadness R."/>
            <person name="Boyer G.L."/>
            <person name="Read B."/>
            <person name="Zhang X."/>
            <person name="Sheath R.G."/>
        </authorList>
    </citation>
    <scope>NUCLEOTIDE SEQUENCE [LARGE SCALE GENOMIC DNA]</scope>
    <source>
        <strain evidence="12 13">PTRS2</strain>
    </source>
</reference>
<dbReference type="InterPro" id="IPR054712">
    <property type="entry name" value="Cas3-like_dom"/>
</dbReference>
<evidence type="ECO:0000259" key="11">
    <source>
        <dbReference type="PROSITE" id="PS51643"/>
    </source>
</evidence>
<dbReference type="InterPro" id="IPR014001">
    <property type="entry name" value="Helicase_ATP-bd"/>
</dbReference>
<evidence type="ECO:0000313" key="12">
    <source>
        <dbReference type="EMBL" id="MEK0186393.1"/>
    </source>
</evidence>
<keyword evidence="4" id="KW-0479">Metal-binding</keyword>
<dbReference type="InterPro" id="IPR006474">
    <property type="entry name" value="Helicase_Cas3_CRISPR-ass_core"/>
</dbReference>
<evidence type="ECO:0000256" key="9">
    <source>
        <dbReference type="ARBA" id="ARBA00023118"/>
    </source>
</evidence>
<accession>A0ABU8YPN8</accession>
<dbReference type="PROSITE" id="PS51643">
    <property type="entry name" value="HD_CAS3"/>
    <property type="match status" value="1"/>
</dbReference>
<dbReference type="RefSeq" id="WP_340523582.1">
    <property type="nucleotide sequence ID" value="NZ_JBBLXS010000211.1"/>
</dbReference>
<evidence type="ECO:0000256" key="7">
    <source>
        <dbReference type="ARBA" id="ARBA00022806"/>
    </source>
</evidence>
<evidence type="ECO:0000256" key="2">
    <source>
        <dbReference type="ARBA" id="ARBA00009046"/>
    </source>
</evidence>
<dbReference type="PANTHER" id="PTHR47959">
    <property type="entry name" value="ATP-DEPENDENT RNA HELICASE RHLE-RELATED"/>
    <property type="match status" value="1"/>
</dbReference>
<dbReference type="InterPro" id="IPR038257">
    <property type="entry name" value="CRISPR-assoc_Cas3_HD_sf"/>
</dbReference>
<keyword evidence="8" id="KW-0067">ATP-binding</keyword>
<dbReference type="Gene3D" id="1.10.3210.30">
    <property type="match status" value="1"/>
</dbReference>
<dbReference type="InterPro" id="IPR006483">
    <property type="entry name" value="CRISPR-assoc_Cas3_HD"/>
</dbReference>
<dbReference type="InterPro" id="IPR011545">
    <property type="entry name" value="DEAD/DEAH_box_helicase_dom"/>
</dbReference>
<evidence type="ECO:0000259" key="10">
    <source>
        <dbReference type="PROSITE" id="PS51192"/>
    </source>
</evidence>
<evidence type="ECO:0000313" key="13">
    <source>
        <dbReference type="Proteomes" id="UP001384579"/>
    </source>
</evidence>
<protein>
    <submittedName>
        <fullName evidence="12">CRISPR-associated helicase Cas3</fullName>
    </submittedName>
</protein>
<keyword evidence="3" id="KW-0540">Nuclease</keyword>
<dbReference type="Pfam" id="PF22590">
    <property type="entry name" value="Cas3-like_C_2"/>
    <property type="match status" value="1"/>
</dbReference>
<keyword evidence="9" id="KW-0051">Antiviral defense</keyword>
<dbReference type="PANTHER" id="PTHR47959:SF16">
    <property type="entry name" value="CRISPR-ASSOCIATED NUCLEASE_HELICASE CAS3-RELATED"/>
    <property type="match status" value="1"/>
</dbReference>
<dbReference type="SUPFAM" id="SSF52540">
    <property type="entry name" value="P-loop containing nucleoside triphosphate hydrolases"/>
    <property type="match status" value="1"/>
</dbReference>
<dbReference type="SUPFAM" id="SSF109604">
    <property type="entry name" value="HD-domain/PDEase-like"/>
    <property type="match status" value="1"/>
</dbReference>
<gene>
    <name evidence="12" type="primary">cas3</name>
    <name evidence="12" type="ORF">WMG39_16275</name>
</gene>
<dbReference type="NCBIfam" id="TIGR01587">
    <property type="entry name" value="cas3_core"/>
    <property type="match status" value="1"/>
</dbReference>
<keyword evidence="13" id="KW-1185">Reference proteome</keyword>
<comment type="caution">
    <text evidence="12">The sequence shown here is derived from an EMBL/GenBank/DDBJ whole genome shotgun (WGS) entry which is preliminary data.</text>
</comment>
<feature type="domain" description="Helicase ATP-binding" evidence="10">
    <location>
        <begin position="285"/>
        <end position="475"/>
    </location>
</feature>
<dbReference type="Pfam" id="PF00270">
    <property type="entry name" value="DEAD"/>
    <property type="match status" value="1"/>
</dbReference>
<dbReference type="SMART" id="SM00487">
    <property type="entry name" value="DEXDc"/>
    <property type="match status" value="1"/>
</dbReference>
<evidence type="ECO:0000256" key="1">
    <source>
        <dbReference type="ARBA" id="ARBA00006847"/>
    </source>
</evidence>
<dbReference type="InterPro" id="IPR050079">
    <property type="entry name" value="DEAD_box_RNA_helicase"/>
</dbReference>
<dbReference type="CDD" id="cd17930">
    <property type="entry name" value="DEXHc_cas3"/>
    <property type="match status" value="1"/>
</dbReference>
<organism evidence="12 13">
    <name type="scientific">Microcoleus anatoxicus PTRS2</name>
    <dbReference type="NCBI Taxonomy" id="2705321"/>
    <lineage>
        <taxon>Bacteria</taxon>
        <taxon>Bacillati</taxon>
        <taxon>Cyanobacteriota</taxon>
        <taxon>Cyanophyceae</taxon>
        <taxon>Oscillatoriophycideae</taxon>
        <taxon>Oscillatoriales</taxon>
        <taxon>Microcoleaceae</taxon>
        <taxon>Microcoleus</taxon>
        <taxon>Microcoleus anatoxicus</taxon>
    </lineage>
</organism>
<name>A0ABU8YPN8_9CYAN</name>